<dbReference type="InterPro" id="IPR027417">
    <property type="entry name" value="P-loop_NTPase"/>
</dbReference>
<keyword evidence="1" id="KW-1133">Transmembrane helix</keyword>
<evidence type="ECO:0000313" key="3">
    <source>
        <dbReference type="Proteomes" id="UP001249851"/>
    </source>
</evidence>
<sequence length="177" mass="20020">MLTFFLFYSIGTLEGIARSTRYLSSFSQVQVPNMTLELLILLPFSLFLVFSALCLLLCRSHPWHTSLICWTYNLLPVSNNYRLPGNRSEMISIVPGYRVLQTKLVGEPESLKRCNGGLYRSRCDHLSEKLTMLKISSLKAEQKQAVVGLFNGKDVMAILSKGFGKSLMLDMFTLVKI</sequence>
<evidence type="ECO:0000313" key="2">
    <source>
        <dbReference type="EMBL" id="KAK2548531.1"/>
    </source>
</evidence>
<dbReference type="EMBL" id="JARQWQ010000145">
    <property type="protein sequence ID" value="KAK2548531.1"/>
    <property type="molecule type" value="Genomic_DNA"/>
</dbReference>
<reference evidence="2" key="1">
    <citation type="journal article" date="2023" name="G3 (Bethesda)">
        <title>Whole genome assembly and annotation of the endangered Caribbean coral Acropora cervicornis.</title>
        <authorList>
            <person name="Selwyn J.D."/>
            <person name="Vollmer S.V."/>
        </authorList>
    </citation>
    <scope>NUCLEOTIDE SEQUENCE</scope>
    <source>
        <strain evidence="2">K2</strain>
    </source>
</reference>
<evidence type="ECO:0000256" key="1">
    <source>
        <dbReference type="SAM" id="Phobius"/>
    </source>
</evidence>
<comment type="caution">
    <text evidence="2">The sequence shown here is derived from an EMBL/GenBank/DDBJ whole genome shotgun (WGS) entry which is preliminary data.</text>
</comment>
<feature type="transmembrane region" description="Helical" evidence="1">
    <location>
        <begin position="39"/>
        <end position="58"/>
    </location>
</feature>
<dbReference type="Proteomes" id="UP001249851">
    <property type="component" value="Unassembled WGS sequence"/>
</dbReference>
<keyword evidence="1" id="KW-0472">Membrane</keyword>
<protein>
    <submittedName>
        <fullName evidence="2">Uncharacterized protein</fullName>
    </submittedName>
</protein>
<accession>A0AAD9PT04</accession>
<proteinExistence type="predicted"/>
<gene>
    <name evidence="2" type="ORF">P5673_031318</name>
</gene>
<organism evidence="2 3">
    <name type="scientific">Acropora cervicornis</name>
    <name type="common">Staghorn coral</name>
    <dbReference type="NCBI Taxonomy" id="6130"/>
    <lineage>
        <taxon>Eukaryota</taxon>
        <taxon>Metazoa</taxon>
        <taxon>Cnidaria</taxon>
        <taxon>Anthozoa</taxon>
        <taxon>Hexacorallia</taxon>
        <taxon>Scleractinia</taxon>
        <taxon>Astrocoeniina</taxon>
        <taxon>Acroporidae</taxon>
        <taxon>Acropora</taxon>
    </lineage>
</organism>
<name>A0AAD9PT04_ACRCE</name>
<dbReference type="AlphaFoldDB" id="A0AAD9PT04"/>
<keyword evidence="3" id="KW-1185">Reference proteome</keyword>
<dbReference type="Gene3D" id="3.40.50.300">
    <property type="entry name" value="P-loop containing nucleotide triphosphate hydrolases"/>
    <property type="match status" value="1"/>
</dbReference>
<keyword evidence="1" id="KW-0812">Transmembrane</keyword>
<reference evidence="2" key="2">
    <citation type="journal article" date="2023" name="Science">
        <title>Genomic signatures of disease resistance in endangered staghorn corals.</title>
        <authorList>
            <person name="Vollmer S.V."/>
            <person name="Selwyn J.D."/>
            <person name="Despard B.A."/>
            <person name="Roesel C.L."/>
        </authorList>
    </citation>
    <scope>NUCLEOTIDE SEQUENCE</scope>
    <source>
        <strain evidence="2">K2</strain>
    </source>
</reference>